<dbReference type="InterPro" id="IPR011330">
    <property type="entry name" value="Glyco_hydro/deAcase_b/a-brl"/>
</dbReference>
<dbReference type="SUPFAM" id="SSF74650">
    <property type="entry name" value="Galactose mutarotase-like"/>
    <property type="match status" value="1"/>
</dbReference>
<dbReference type="GO" id="GO:0030246">
    <property type="term" value="F:carbohydrate binding"/>
    <property type="evidence" value="ECO:0007669"/>
    <property type="project" value="InterPro"/>
</dbReference>
<reference evidence="2 3" key="1">
    <citation type="submission" date="2016-11" db="EMBL/GenBank/DDBJ databases">
        <authorList>
            <person name="Jaros S."/>
            <person name="Januszkiewicz K."/>
            <person name="Wedrychowicz H."/>
        </authorList>
    </citation>
    <scope>NUCLEOTIDE SEQUENCE [LARGE SCALE GENOMIC DNA]</scope>
    <source>
        <strain evidence="2 3">DSM 19436</strain>
    </source>
</reference>
<dbReference type="Gene3D" id="2.70.98.30">
    <property type="entry name" value="Golgi alpha-mannosidase II, domain 4"/>
    <property type="match status" value="1"/>
</dbReference>
<dbReference type="InterPro" id="IPR027291">
    <property type="entry name" value="Glyco_hydro_38_N_sf"/>
</dbReference>
<dbReference type="RefSeq" id="WP_139251529.1">
    <property type="nucleotide sequence ID" value="NZ_FQUP01000004.1"/>
</dbReference>
<keyword evidence="2" id="KW-0378">Hydrolase</keyword>
<dbReference type="InterPro" id="IPR000602">
    <property type="entry name" value="Glyco_hydro_38_N"/>
</dbReference>
<organism evidence="2 3">
    <name type="scientific">Kaistia soli DSM 19436</name>
    <dbReference type="NCBI Taxonomy" id="1122133"/>
    <lineage>
        <taxon>Bacteria</taxon>
        <taxon>Pseudomonadati</taxon>
        <taxon>Pseudomonadota</taxon>
        <taxon>Alphaproteobacteria</taxon>
        <taxon>Hyphomicrobiales</taxon>
        <taxon>Kaistiaceae</taxon>
        <taxon>Kaistia</taxon>
    </lineage>
</organism>
<protein>
    <submittedName>
        <fullName evidence="2">Glycosyl hydrolases family 38 N-terminal domain-containing protein</fullName>
    </submittedName>
</protein>
<name>A0A1M5IJV8_9HYPH</name>
<accession>A0A1M5IJV8</accession>
<sequence>MPAIKTIYVCNHSHTDIGFTDYQDVCFRQHADFIRQALDLIEATEDYPEEARYSWTCETTGPLLRYLRSAGPDELRRFQHWHHAGRIDVAAMNYNLTPLLNVEQMHRSLYPLRALRDEFGLTVESAMQDDVNGISWLFADLLAELGVWFYSAAINPIRGARPKPFPGAFRWQGPSGREVLAWNGYHYLFGRSQAGLGNFELVDRLLPRWVSGLEADPTYPYDFLYCEATHPVRVDNGPPDRRMADFVKRWNEEDRPYRMAFKTVTEFGRLLEAEHGATLGMQRGDWTDHWMDGPGSSAYETGINRQAHEILGAAEAIEAWLRSEDRDRYDAVRAAHDYEQAILFDEHTWGAYSSIEAPDSLFTKAQWNRKASFAYTAVMEGHDRLAGAARALAAPLGTPGPEGVFNLGDLAPEEAFKPSGIEDVLVINTLPWDRDVIVEEPEPRGGAAPAGMLDCFFNRRSGWGGNRPVPPIRRVAGRVPAMGFAFLPLSTAPAGSDLRAGPGFIENAHYRIEIDPEGGGLKGFLDKDLGHDFAGRYEGWRPGEYVYEVVESDKGRDAIASFDFSNPDFFTGFKDTPWRRSRASEVVIEEAVVENGRASITVRIQAGGVASAAVTYALDSGVKQLAVDWMLDKLAHEAPEAVFIAFPFNLGAPRFMLDMNGIPSEPNIDQLDGAAKDWYPVQRWVDVGDGARGVTVVPLDAPLVHLGGITTGKWARTLTPEGPTIMSWALNNHWMVNFKASQDGRIPLRYRLTTHEGDVDPATAARFAAEASMPPVVLRDIAPTGPRSGSFYAIDPAAPILATAKSGEAPGWIALRLQNLAKAPTLATIRFAKAPAEARRSDPIEHPGEPLAVSGTSLAIDLDPLATATILVRFGEG</sequence>
<dbReference type="Gene3D" id="3.20.110.10">
    <property type="entry name" value="Glycoside hydrolase 38, N terminal domain"/>
    <property type="match status" value="1"/>
</dbReference>
<evidence type="ECO:0000313" key="2">
    <source>
        <dbReference type="EMBL" id="SHG28073.1"/>
    </source>
</evidence>
<dbReference type="PANTHER" id="PTHR46017:SF1">
    <property type="entry name" value="ALPHA-MANNOSIDASE 2C1"/>
    <property type="match status" value="1"/>
</dbReference>
<dbReference type="EMBL" id="FQUP01000004">
    <property type="protein sequence ID" value="SHG28073.1"/>
    <property type="molecule type" value="Genomic_DNA"/>
</dbReference>
<evidence type="ECO:0000313" key="3">
    <source>
        <dbReference type="Proteomes" id="UP000184485"/>
    </source>
</evidence>
<dbReference type="Proteomes" id="UP000184485">
    <property type="component" value="Unassembled WGS sequence"/>
</dbReference>
<evidence type="ECO:0000259" key="1">
    <source>
        <dbReference type="Pfam" id="PF01074"/>
    </source>
</evidence>
<dbReference type="OrthoDB" id="237949at2"/>
<dbReference type="AlphaFoldDB" id="A0A1M5IJV8"/>
<dbReference type="InterPro" id="IPR011013">
    <property type="entry name" value="Gal_mutarotase_sf_dom"/>
</dbReference>
<dbReference type="GO" id="GO:0006013">
    <property type="term" value="P:mannose metabolic process"/>
    <property type="evidence" value="ECO:0007669"/>
    <property type="project" value="InterPro"/>
</dbReference>
<dbReference type="CDD" id="cd10791">
    <property type="entry name" value="GH38N_AMII_like_1"/>
    <property type="match status" value="1"/>
</dbReference>
<gene>
    <name evidence="2" type="ORF">SAMN02745157_3900</name>
</gene>
<dbReference type="STRING" id="1122133.SAMN02745157_3900"/>
<proteinExistence type="predicted"/>
<dbReference type="PANTHER" id="PTHR46017">
    <property type="entry name" value="ALPHA-MANNOSIDASE 2C1"/>
    <property type="match status" value="1"/>
</dbReference>
<dbReference type="GO" id="GO:0009313">
    <property type="term" value="P:oligosaccharide catabolic process"/>
    <property type="evidence" value="ECO:0007669"/>
    <property type="project" value="TreeGrafter"/>
</dbReference>
<dbReference type="Pfam" id="PF01074">
    <property type="entry name" value="Glyco_hydro_38N"/>
    <property type="match status" value="1"/>
</dbReference>
<keyword evidence="3" id="KW-1185">Reference proteome</keyword>
<dbReference type="GO" id="GO:0004559">
    <property type="term" value="F:alpha-mannosidase activity"/>
    <property type="evidence" value="ECO:0007669"/>
    <property type="project" value="InterPro"/>
</dbReference>
<feature type="domain" description="Glycoside hydrolase family 38 N-terminal" evidence="1">
    <location>
        <begin position="6"/>
        <end position="273"/>
    </location>
</feature>
<dbReference type="SUPFAM" id="SSF88713">
    <property type="entry name" value="Glycoside hydrolase/deacetylase"/>
    <property type="match status" value="1"/>
</dbReference>